<comment type="caution">
    <text evidence="1">The sequence shown here is derived from an EMBL/GenBank/DDBJ whole genome shotgun (WGS) entry which is preliminary data.</text>
</comment>
<accession>A0ACB5SAF2</accession>
<protein>
    <submittedName>
        <fullName evidence="1">Polyprenyl synthetase</fullName>
    </submittedName>
</protein>
<evidence type="ECO:0000313" key="1">
    <source>
        <dbReference type="EMBL" id="GME32452.1"/>
    </source>
</evidence>
<gene>
    <name evidence="1" type="primary">g3917</name>
    <name evidence="1" type="ORF">NpPPO83_00003917</name>
</gene>
<dbReference type="EMBL" id="BSXG01000220">
    <property type="protein sequence ID" value="GME32452.1"/>
    <property type="molecule type" value="Genomic_DNA"/>
</dbReference>
<organism evidence="1 2">
    <name type="scientific">Neofusicoccum parvum</name>
    <dbReference type="NCBI Taxonomy" id="310453"/>
    <lineage>
        <taxon>Eukaryota</taxon>
        <taxon>Fungi</taxon>
        <taxon>Dikarya</taxon>
        <taxon>Ascomycota</taxon>
        <taxon>Pezizomycotina</taxon>
        <taxon>Dothideomycetes</taxon>
        <taxon>Dothideomycetes incertae sedis</taxon>
        <taxon>Botryosphaeriales</taxon>
        <taxon>Botryosphaeriaceae</taxon>
        <taxon>Neofusicoccum</taxon>
    </lineage>
</organism>
<keyword evidence="2" id="KW-1185">Reference proteome</keyword>
<name>A0ACB5SAF2_9PEZI</name>
<proteinExistence type="predicted"/>
<sequence>MSVAETYKLGTAKVPIWPFARGKDITPPQSLSDVASDASAATPTLLSQLEAGEIPMLCGGWTAAQERSVVEPYEYLSQQSGKNVRGKLIWAFNEWTRVPAERLEIIERVVNTLHTASLMIDDIQDGSTLRRGVPAAHEVFGAAQTINSANYAYFLALRELRQLANPGAVDVFVEELIELHRGQGLDLLWRDSMQCPDEDEYVHMVARKTGGLFRLAIRLMQAESDCKLELCDLAGLIGITFQIRDDYLNLCSTQYTDAKGFCEDLSEGKFSFLVIHGIHAEQDRGGNNNEGGQLFDIVQSHSTDVAAKMRAISLLEQLGSFEYTRGVLDALVRRTRRMVESFDAQAGGAGGGRGITAILDAMGLDSAAR</sequence>
<reference evidence="1" key="1">
    <citation type="submission" date="2024-09" db="EMBL/GenBank/DDBJ databases">
        <title>Draft Genome Sequences of Neofusicoccum parvum.</title>
        <authorList>
            <person name="Ashida A."/>
            <person name="Camagna M."/>
            <person name="Tanaka A."/>
            <person name="Takemoto D."/>
        </authorList>
    </citation>
    <scope>NUCLEOTIDE SEQUENCE</scope>
    <source>
        <strain evidence="1">PPO83</strain>
    </source>
</reference>
<dbReference type="Proteomes" id="UP001165186">
    <property type="component" value="Unassembled WGS sequence"/>
</dbReference>
<evidence type="ECO:0000313" key="2">
    <source>
        <dbReference type="Proteomes" id="UP001165186"/>
    </source>
</evidence>